<proteinExistence type="predicted"/>
<dbReference type="InterPro" id="IPR049304">
    <property type="entry name" value="Gly_rich_dom"/>
</dbReference>
<evidence type="ECO:0000259" key="2">
    <source>
        <dbReference type="Pfam" id="PF21722"/>
    </source>
</evidence>
<dbReference type="PANTHER" id="PTHR42264">
    <property type="entry name" value="EPHRIN_REC_LIKE DOMAIN-CONTAINING PROTEIN"/>
    <property type="match status" value="1"/>
</dbReference>
<feature type="domain" description="Glycine-rich" evidence="2">
    <location>
        <begin position="2293"/>
        <end position="2527"/>
    </location>
</feature>
<protein>
    <submittedName>
        <fullName evidence="3">Uncharacterized protein</fullName>
    </submittedName>
</protein>
<name>A0A6C0IL43_9ZZZZ</name>
<dbReference type="Pfam" id="PF21722">
    <property type="entry name" value="Gly_rich_2"/>
    <property type="match status" value="1"/>
</dbReference>
<evidence type="ECO:0000313" key="3">
    <source>
        <dbReference type="EMBL" id="QHT93914.1"/>
    </source>
</evidence>
<reference evidence="3" key="1">
    <citation type="journal article" date="2020" name="Nature">
        <title>Giant virus diversity and host interactions through global metagenomics.</title>
        <authorList>
            <person name="Schulz F."/>
            <person name="Roux S."/>
            <person name="Paez-Espino D."/>
            <person name="Jungbluth S."/>
            <person name="Walsh D.A."/>
            <person name="Denef V.J."/>
            <person name="McMahon K.D."/>
            <person name="Konstantinidis K.T."/>
            <person name="Eloe-Fadrosh E.A."/>
            <person name="Kyrpides N.C."/>
            <person name="Woyke T."/>
        </authorList>
    </citation>
    <scope>NUCLEOTIDE SEQUENCE</scope>
    <source>
        <strain evidence="3">GVMAG-M-3300024258-14</strain>
    </source>
</reference>
<organism evidence="3">
    <name type="scientific">viral metagenome</name>
    <dbReference type="NCBI Taxonomy" id="1070528"/>
    <lineage>
        <taxon>unclassified sequences</taxon>
        <taxon>metagenomes</taxon>
        <taxon>organismal metagenomes</taxon>
    </lineage>
</organism>
<dbReference type="SUPFAM" id="SSF51161">
    <property type="entry name" value="Trimeric LpxA-like enzymes"/>
    <property type="match status" value="2"/>
</dbReference>
<dbReference type="EMBL" id="MN740211">
    <property type="protein sequence ID" value="QHT93914.1"/>
    <property type="molecule type" value="Genomic_DNA"/>
</dbReference>
<feature type="domain" description="Peptidase S74" evidence="1">
    <location>
        <begin position="2563"/>
        <end position="2611"/>
    </location>
</feature>
<evidence type="ECO:0000259" key="1">
    <source>
        <dbReference type="Pfam" id="PF13884"/>
    </source>
</evidence>
<accession>A0A6C0IL43</accession>
<dbReference type="InterPro" id="IPR030392">
    <property type="entry name" value="S74_ICA"/>
</dbReference>
<sequence>MSFRKIGGINRSSKNHIVTSEYAASSTLVSKEIGGDYSDDSVIIYNSDICGNINVSVDKNILALGTLTIHDDISGFSTLDISGDMTGHSNLLIHDNITGYKEMDISGHIRGHDDLTIFGDISGHGTLDIGKQITGHDTLTVYSDISGFSTLDISGDITGHSNLLIHKNITGHGTLDISENITGYKEQTIHGDMFGWSDLDISGEIRGHTRLLIDDPVNGPKLDVSNIVYSYTHIHGESTMEIMGDISGNENLFIENNITGHGTLDISGDMTGYSNLTIYQDISGYGTLDISGELRGHSRLLVINDSDLKLDVSNIVYSYTHIHGESTMEIIGDISGQSNLFIENNITGHGTLDISGDITGYNNLTIYEDISGYGTLDISGELRGHSRLLVINDSDLKLDVSNIVYSYTHIHGESTMEIMGDISGQNNLFIENNITGHGTLDISGDITGNNNLTIYKDISGYGTQDISGDITGKNNLSISFDISGGNDLDISNNIRGRNRLQIFHNSQEVIDISSTICGYKNTILKQDLDICGQIIGYSGLYIEGDISGNNDLDISNNIVARNRLQLFNNNDIRLDVSSSVFAYTNVTVSGEIEGTQGLTIEKDIYGNGNLDISGNITGHKGVTIFKGTSLDKIIDISDSLVTIYEKLKLDSNFQANDISCGNIEVKTGNNIVLQNGNIDVSGGGYVHIRGANGNGDGLTVENNVLIKGNLTVSQGDVTLIGSTTKIHTTNLDVCDNIIEMHRLDYMAAGIIITNDSSGAVDDRRVFIGYNPSTTIGTSGVTQDAIIFSKIADTDISDNILDDLNSNYDNNLMWLKARGIDVQHFVVKEQSATVSEVQGLQHLHQTIIDGGLSANGQTVLNSTNIYNKLSFYELPDASNVLDFFDYSGKPQKILETNNYYYFIYDVSGEYTLQIQTGYNSASDSTSVGYIEYDYIVCGGGENGSYGSNGVAYGGDISFNYDNIDEHGIRDDATTYINVGGAQENTKIDISYNISYETIFEGSTTTNKPHAIIVDVSGGINNTSYNSQFEYAYDSYQFPDRANFKIQLGHAGDASYNFGIKSNYDDQKLDYSNNHTDYQDSSNGFYGSGAKPGGIGGDGVAVLIFKKENFVKMMVDRLNTYKYQEITHNTAYLMDVSAINLDVFNNLNVKKHAWIEDASINNLDVSNKLTVDIHATIFDASINNNLDVSENLWVNKHAWIEDASINNNLDVSNNLRVNTHATIFDASINNNLYVSNDLVVKTHATIFDASINNNLDVSKNLRVNTHATIFDASINNNLDVSNDLTVKTHAWIEDASINNNLDVSNNLIVKTYAWIEDASINNNLDVSNNLKVKTHAWIEDASINNLDVSVNLIVKTHATIFDASINNNLDVSENLWVNKHATIFDASINNNLDVSNNLRVNTHATIFDASINNNLDVSNDLRVNTHATIFDASINNNLDVSENLLVNKHATIFDASINNNLDVSENLWVNKHATIFDASINNNLDVSNNLRVNTHAIIFDASINNNLDVSENLLVNKHATIFDASINNNLHVNNKITTNDLDVTNHASIDYLMSNKVNISELIGTTIKVYEEIKMYDPDERDFRSSVQNITIDNVDGMKGLFEMDGNTNDTNKYDSSNNLYFLFDTSGNHTLKTQLSGLDIRYTICGGGAGGKIEGGYKGGYGGEIRDSSNVSWDGSMSMVIGEGGDSSSNYLGCVGDNTALTFNSSMIEASGGTIDTSYNSQFIYTYDDGSYNLWLGGKGGDGDDTDKAILNINTGSYGGGGGGYNVFNSDDEEEDDASGGGYGFFESSEPINFAENGSLNGPGGNGYYGGGGGGGTYNNDDSLRTNGGKGGTGVVLITISKQSIIDSIGSNNATQKITHNEAQFIKIKANTIDVSNITLSGTAIFESITNTKLNATDASINNLIVSQDLSATNHFYAKDASINNLDVSINFSANDASINHLDISTHLFAPEVSFNNLDVSNHLFAKDVSINNLDVSINFSANDASINHLDIVTHLFAPEVSFNNLDVSNHLFAKDVSINNLDVSINFNANDASINHLDIVTHLFAPDASINTLDVSNHLYANDASINRLDVSDNLYANDASINNLDVSQNLTVNGVATFNGEVNIGTINIDGPVLGINNNEVDSSNIGILMKTDSSNVFFGYDISDNMCFLSKVNNNIDNKIYDESDDAFKNSLINLRVNTLKANTIVNDEKEFENITVNKDANIGGNASVGNSLSVGENINCGKAIKLENNTFSVGSMVNVYKSGNIADLEADYNIYVTDKWAIYVFDNSGNYSMNLNVLEENGEIPDISLGYIICGGGEGGGTGTELQWGKGGAPGFVKYDFKDISSNGDIIFNITVGEGGETSEADPGGNSGTSSVLQINANNNSSFNFDASGGSDDISSTSNLISYNLNTLCINNYGIVPEDDGQFIIKLGGAGGDSNAIDGENITIIDASFGGGGGGGGGSNENISGGTSSEWGIKGTKKNKIVVNNELITSIDFELGISGENSGVNGGAGGGGNFGGGGGGGGFGGTGGTGGRGGDGVVCIIIDKAKFGSVIKDVEEIQCGTLDAFQIETTRLKTKSDYRLKTDVEDLQEVYNVDKLRPVMYNINSSKEIGLIAHEIQEYYPFLVSGVKDGKEMQTVNYTGLIGVLIKEIQLLKSVVREQAELVKEQAELVREQGNEIKLLK</sequence>
<dbReference type="InterPro" id="IPR011004">
    <property type="entry name" value="Trimer_LpxA-like_sf"/>
</dbReference>
<dbReference type="Pfam" id="PF13884">
    <property type="entry name" value="Peptidase_S74"/>
    <property type="match status" value="1"/>
</dbReference>